<gene>
    <name evidence="2" type="ORF">ElyMa_001515700</name>
</gene>
<keyword evidence="1" id="KW-0812">Transmembrane</keyword>
<evidence type="ECO:0000313" key="2">
    <source>
        <dbReference type="EMBL" id="GFS18220.1"/>
    </source>
</evidence>
<keyword evidence="3" id="KW-1185">Reference proteome</keyword>
<organism evidence="2 3">
    <name type="scientific">Elysia marginata</name>
    <dbReference type="NCBI Taxonomy" id="1093978"/>
    <lineage>
        <taxon>Eukaryota</taxon>
        <taxon>Metazoa</taxon>
        <taxon>Spiralia</taxon>
        <taxon>Lophotrochozoa</taxon>
        <taxon>Mollusca</taxon>
        <taxon>Gastropoda</taxon>
        <taxon>Heterobranchia</taxon>
        <taxon>Euthyneura</taxon>
        <taxon>Panpulmonata</taxon>
        <taxon>Sacoglossa</taxon>
        <taxon>Placobranchoidea</taxon>
        <taxon>Plakobranchidae</taxon>
        <taxon>Elysia</taxon>
    </lineage>
</organism>
<sequence length="104" mass="11497">MVEAAEAAMKRKRWRSMASKFLTEAEPRLGLKALRYAVSIPIFVKKQKDKLIRLCIIVTLLLLGVSSGAIGRAVDRSLRGPGFDPQTGLNFICSPVPTQHWMGS</sequence>
<dbReference type="EMBL" id="BMAT01002989">
    <property type="protein sequence ID" value="GFS18220.1"/>
    <property type="molecule type" value="Genomic_DNA"/>
</dbReference>
<dbReference type="AlphaFoldDB" id="A0AAV4J7E4"/>
<proteinExistence type="predicted"/>
<protein>
    <recommendedName>
        <fullName evidence="4">ABC transmembrane type-1 domain-containing protein</fullName>
    </recommendedName>
</protein>
<comment type="caution">
    <text evidence="2">The sequence shown here is derived from an EMBL/GenBank/DDBJ whole genome shotgun (WGS) entry which is preliminary data.</text>
</comment>
<feature type="transmembrane region" description="Helical" evidence="1">
    <location>
        <begin position="51"/>
        <end position="70"/>
    </location>
</feature>
<dbReference type="Proteomes" id="UP000762676">
    <property type="component" value="Unassembled WGS sequence"/>
</dbReference>
<keyword evidence="1" id="KW-1133">Transmembrane helix</keyword>
<evidence type="ECO:0008006" key="4">
    <source>
        <dbReference type="Google" id="ProtNLM"/>
    </source>
</evidence>
<keyword evidence="1" id="KW-0472">Membrane</keyword>
<evidence type="ECO:0000313" key="3">
    <source>
        <dbReference type="Proteomes" id="UP000762676"/>
    </source>
</evidence>
<accession>A0AAV4J7E4</accession>
<evidence type="ECO:0000256" key="1">
    <source>
        <dbReference type="SAM" id="Phobius"/>
    </source>
</evidence>
<name>A0AAV4J7E4_9GAST</name>
<reference evidence="2 3" key="1">
    <citation type="journal article" date="2021" name="Elife">
        <title>Chloroplast acquisition without the gene transfer in kleptoplastic sea slugs, Plakobranchus ocellatus.</title>
        <authorList>
            <person name="Maeda T."/>
            <person name="Takahashi S."/>
            <person name="Yoshida T."/>
            <person name="Shimamura S."/>
            <person name="Takaki Y."/>
            <person name="Nagai Y."/>
            <person name="Toyoda A."/>
            <person name="Suzuki Y."/>
            <person name="Arimoto A."/>
            <person name="Ishii H."/>
            <person name="Satoh N."/>
            <person name="Nishiyama T."/>
            <person name="Hasebe M."/>
            <person name="Maruyama T."/>
            <person name="Minagawa J."/>
            <person name="Obokata J."/>
            <person name="Shigenobu S."/>
        </authorList>
    </citation>
    <scope>NUCLEOTIDE SEQUENCE [LARGE SCALE GENOMIC DNA]</scope>
</reference>